<dbReference type="RefSeq" id="WP_023926706.1">
    <property type="nucleotide sequence ID" value="NZ_KI669454.1"/>
</dbReference>
<proteinExistence type="predicted"/>
<protein>
    <recommendedName>
        <fullName evidence="4">Lipoprotein</fullName>
    </recommendedName>
</protein>
<dbReference type="AlphaFoldDB" id="V8CBG2"/>
<dbReference type="HOGENOM" id="CLU_2368992_0_0_7"/>
<evidence type="ECO:0000313" key="3">
    <source>
        <dbReference type="Proteomes" id="UP000018731"/>
    </source>
</evidence>
<dbReference type="InterPro" id="IPR025113">
    <property type="entry name" value="TRL-like"/>
</dbReference>
<dbReference type="PROSITE" id="PS51257">
    <property type="entry name" value="PROKAR_LIPOPROTEIN"/>
    <property type="match status" value="1"/>
</dbReference>
<gene>
    <name evidence="2" type="ORF">HMPREF2086_00036</name>
</gene>
<name>V8CBG2_9HELI</name>
<comment type="caution">
    <text evidence="2">The sequence shown here is derived from an EMBL/GenBank/DDBJ whole genome shotgun (WGS) entry which is preliminary data.</text>
</comment>
<evidence type="ECO:0008006" key="4">
    <source>
        <dbReference type="Google" id="ProtNLM"/>
    </source>
</evidence>
<feature type="chain" id="PRO_5004767422" description="Lipoprotein" evidence="1">
    <location>
        <begin position="23"/>
        <end position="95"/>
    </location>
</feature>
<dbReference type="Pfam" id="PF13146">
    <property type="entry name" value="TRL"/>
    <property type="match status" value="1"/>
</dbReference>
<evidence type="ECO:0000256" key="1">
    <source>
        <dbReference type="SAM" id="SignalP"/>
    </source>
</evidence>
<dbReference type="Proteomes" id="UP000018731">
    <property type="component" value="Unassembled WGS sequence"/>
</dbReference>
<reference evidence="2 3" key="1">
    <citation type="journal article" date="2014" name="Genome Announc.">
        <title>Draft genome sequences of six enterohepatic helicobacter species isolated from humans and one from rhesus macaques.</title>
        <authorList>
            <person name="Shen Z."/>
            <person name="Sheh A."/>
            <person name="Young S.K."/>
            <person name="Abouelliel A."/>
            <person name="Ward D.V."/>
            <person name="Earl A.M."/>
            <person name="Fox J.G."/>
        </authorList>
    </citation>
    <scope>NUCLEOTIDE SEQUENCE [LARGE SCALE GENOMIC DNA]</scope>
    <source>
        <strain evidence="2 3">MIT 99-5501</strain>
    </source>
</reference>
<sequence length="95" mass="10158">MSKILALAFAAGLGAVMMTGCALNTPLNITAAEVPPEQAKIGVATCRSFFGIFRFGKCTLNDAIAKGNITQVQSADIKRFSFWIYASDKVVVRGR</sequence>
<dbReference type="PATRIC" id="fig|1357400.3.peg.58"/>
<dbReference type="EMBL" id="AZJI01000001">
    <property type="protein sequence ID" value="ETD24704.1"/>
    <property type="molecule type" value="Genomic_DNA"/>
</dbReference>
<keyword evidence="1" id="KW-0732">Signal</keyword>
<accession>V8CBG2</accession>
<keyword evidence="3" id="KW-1185">Reference proteome</keyword>
<feature type="signal peptide" evidence="1">
    <location>
        <begin position="1"/>
        <end position="22"/>
    </location>
</feature>
<organism evidence="2 3">
    <name type="scientific">Helicobacter macacae MIT 99-5501</name>
    <dbReference type="NCBI Taxonomy" id="1357400"/>
    <lineage>
        <taxon>Bacteria</taxon>
        <taxon>Pseudomonadati</taxon>
        <taxon>Campylobacterota</taxon>
        <taxon>Epsilonproteobacteria</taxon>
        <taxon>Campylobacterales</taxon>
        <taxon>Helicobacteraceae</taxon>
        <taxon>Helicobacter</taxon>
    </lineage>
</organism>
<evidence type="ECO:0000313" key="2">
    <source>
        <dbReference type="EMBL" id="ETD24704.1"/>
    </source>
</evidence>